<name>A0A0A2V368_9BACI</name>
<dbReference type="InterPro" id="IPR050155">
    <property type="entry name" value="HAD-like_hydrolase_sf"/>
</dbReference>
<dbReference type="GO" id="GO:0008967">
    <property type="term" value="F:phosphoglycolate phosphatase activity"/>
    <property type="evidence" value="ECO:0007669"/>
    <property type="project" value="TreeGrafter"/>
</dbReference>
<dbReference type="Proteomes" id="UP000030153">
    <property type="component" value="Unassembled WGS sequence"/>
</dbReference>
<comment type="caution">
    <text evidence="3">The sequence shown here is derived from an EMBL/GenBank/DDBJ whole genome shotgun (WGS) entry which is preliminary data.</text>
</comment>
<accession>A0A0A2V368</accession>
<dbReference type="RefSeq" id="WP_036779724.1">
    <property type="nucleotide sequence ID" value="NZ_AVBG01000001.1"/>
</dbReference>
<evidence type="ECO:0000256" key="1">
    <source>
        <dbReference type="ARBA" id="ARBA00022801"/>
    </source>
</evidence>
<dbReference type="AlphaFoldDB" id="A0A0A2V368"/>
<dbReference type="PANTHER" id="PTHR43434:SF1">
    <property type="entry name" value="PHOSPHOGLYCOLATE PHOSPHATASE"/>
    <property type="match status" value="1"/>
</dbReference>
<dbReference type="Pfam" id="PF13242">
    <property type="entry name" value="Hydrolase_like"/>
    <property type="match status" value="1"/>
</dbReference>
<dbReference type="STRING" id="1385513.N780_13265"/>
<gene>
    <name evidence="3" type="ORF">N780_13265</name>
</gene>
<dbReference type="EMBL" id="AVBG01000001">
    <property type="protein sequence ID" value="KGP93256.1"/>
    <property type="molecule type" value="Genomic_DNA"/>
</dbReference>
<dbReference type="InterPro" id="IPR023214">
    <property type="entry name" value="HAD_sf"/>
</dbReference>
<dbReference type="SFLD" id="SFLDS00003">
    <property type="entry name" value="Haloacid_Dehalogenase"/>
    <property type="match status" value="1"/>
</dbReference>
<keyword evidence="1" id="KW-0378">Hydrolase</keyword>
<keyword evidence="2" id="KW-0460">Magnesium</keyword>
<protein>
    <submittedName>
        <fullName evidence="3">Phosphatase</fullName>
    </submittedName>
</protein>
<organism evidence="3 4">
    <name type="scientific">Pontibacillus chungwhensis BH030062</name>
    <dbReference type="NCBI Taxonomy" id="1385513"/>
    <lineage>
        <taxon>Bacteria</taxon>
        <taxon>Bacillati</taxon>
        <taxon>Bacillota</taxon>
        <taxon>Bacilli</taxon>
        <taxon>Bacillales</taxon>
        <taxon>Bacillaceae</taxon>
        <taxon>Pontibacillus</taxon>
    </lineage>
</organism>
<dbReference type="SUPFAM" id="SSF56784">
    <property type="entry name" value="HAD-like"/>
    <property type="match status" value="1"/>
</dbReference>
<proteinExistence type="predicted"/>
<keyword evidence="4" id="KW-1185">Reference proteome</keyword>
<dbReference type="eggNOG" id="COG0546">
    <property type="taxonomic scope" value="Bacteria"/>
</dbReference>
<sequence length="375" mass="42687">MGKTILFDVDGVLLSEHRYFDASALTVWELIHSENYLGLQSDRFHTNVTESEVGELRAEVFQDDEVLYLIKSKGINANWDMVYLTFSFQLIRLLSKLSEANESYVKKVLQEKTLNRETLQEIGGELYKAGIEPDYKTFVPVMKEAEAMRVELLTHLNHIAYEMTGIETMAFTRNSQLWELGRETFQEWYVGEGLTEKSIGRPAYQKGKEGFVHIETPLATMEELDELFTKLKEEGYTLGIGTGRPALETVEPLEKLGILSYFDRNRMATASDVLEAEHRYGDKAPLAKPNPFTYMFAWLERSSIEEALEYTFTEEEKDSVVIVGDSLADGLAAQSLGCHFVAVLTGLSGQKARQEFEQNNQHNIIDNIKDLYEAL</sequence>
<dbReference type="PANTHER" id="PTHR43434">
    <property type="entry name" value="PHOSPHOGLYCOLATE PHOSPHATASE"/>
    <property type="match status" value="1"/>
</dbReference>
<dbReference type="SFLD" id="SFLDG01129">
    <property type="entry name" value="C1.5:_HAD__Beta-PGM__Phosphata"/>
    <property type="match status" value="1"/>
</dbReference>
<dbReference type="GO" id="GO:0006281">
    <property type="term" value="P:DNA repair"/>
    <property type="evidence" value="ECO:0007669"/>
    <property type="project" value="TreeGrafter"/>
</dbReference>
<reference evidence="3 4" key="1">
    <citation type="submission" date="2013-08" db="EMBL/GenBank/DDBJ databases">
        <title>Genome of Pontibacillus chungwhensis.</title>
        <authorList>
            <person name="Wang Q."/>
            <person name="Wang G."/>
        </authorList>
    </citation>
    <scope>NUCLEOTIDE SEQUENCE [LARGE SCALE GENOMIC DNA]</scope>
    <source>
        <strain evidence="3 4">BH030062</strain>
    </source>
</reference>
<dbReference type="Gene3D" id="3.40.50.1000">
    <property type="entry name" value="HAD superfamily/HAD-like"/>
    <property type="match status" value="1"/>
</dbReference>
<evidence type="ECO:0000256" key="2">
    <source>
        <dbReference type="ARBA" id="ARBA00022842"/>
    </source>
</evidence>
<dbReference type="InterPro" id="IPR036412">
    <property type="entry name" value="HAD-like_sf"/>
</dbReference>
<evidence type="ECO:0000313" key="3">
    <source>
        <dbReference type="EMBL" id="KGP93256.1"/>
    </source>
</evidence>
<evidence type="ECO:0000313" key="4">
    <source>
        <dbReference type="Proteomes" id="UP000030153"/>
    </source>
</evidence>